<evidence type="ECO:0000313" key="1">
    <source>
        <dbReference type="EMBL" id="PVD35914.1"/>
    </source>
</evidence>
<sequence>MRDKTISCRLSFSLLGLTGGRLAAADKQPPLTGRQDLGIIVIMRQPTLSWFVVVVIAVSPPYGARWHHHPGNATDLQQQIERLRKTGYLLFPHVFRAFIDVGNHPDAYNVSTACQQDLKRYLRGLNNYEDWAWRCEYYRVSMTTGL</sequence>
<name>A0A2T7PR63_POMCA</name>
<accession>A0A2T7PR63</accession>
<dbReference type="Proteomes" id="UP000245119">
    <property type="component" value="Linkage Group LG2"/>
</dbReference>
<proteinExistence type="predicted"/>
<reference evidence="1 2" key="1">
    <citation type="submission" date="2018-04" db="EMBL/GenBank/DDBJ databases">
        <title>The genome of golden apple snail Pomacea canaliculata provides insight into stress tolerance and invasive adaptation.</title>
        <authorList>
            <person name="Liu C."/>
            <person name="Liu B."/>
            <person name="Ren Y."/>
            <person name="Zhang Y."/>
            <person name="Wang H."/>
            <person name="Li S."/>
            <person name="Jiang F."/>
            <person name="Yin L."/>
            <person name="Zhang G."/>
            <person name="Qian W."/>
            <person name="Fan W."/>
        </authorList>
    </citation>
    <scope>NUCLEOTIDE SEQUENCE [LARGE SCALE GENOMIC DNA]</scope>
    <source>
        <strain evidence="1">SZHN2017</strain>
        <tissue evidence="1">Muscle</tissue>
    </source>
</reference>
<keyword evidence="2" id="KW-1185">Reference proteome</keyword>
<evidence type="ECO:0000313" key="2">
    <source>
        <dbReference type="Proteomes" id="UP000245119"/>
    </source>
</evidence>
<dbReference type="OrthoDB" id="207378at2759"/>
<organism evidence="1 2">
    <name type="scientific">Pomacea canaliculata</name>
    <name type="common">Golden apple snail</name>
    <dbReference type="NCBI Taxonomy" id="400727"/>
    <lineage>
        <taxon>Eukaryota</taxon>
        <taxon>Metazoa</taxon>
        <taxon>Spiralia</taxon>
        <taxon>Lophotrochozoa</taxon>
        <taxon>Mollusca</taxon>
        <taxon>Gastropoda</taxon>
        <taxon>Caenogastropoda</taxon>
        <taxon>Architaenioglossa</taxon>
        <taxon>Ampullarioidea</taxon>
        <taxon>Ampullariidae</taxon>
        <taxon>Pomacea</taxon>
    </lineage>
</organism>
<comment type="caution">
    <text evidence="1">The sequence shown here is derived from an EMBL/GenBank/DDBJ whole genome shotgun (WGS) entry which is preliminary data.</text>
</comment>
<protein>
    <submittedName>
        <fullName evidence="1">Uncharacterized protein</fullName>
    </submittedName>
</protein>
<gene>
    <name evidence="1" type="ORF">C0Q70_02883</name>
</gene>
<dbReference type="AlphaFoldDB" id="A0A2T7PR63"/>
<dbReference type="EMBL" id="PZQS01000002">
    <property type="protein sequence ID" value="PVD35914.1"/>
    <property type="molecule type" value="Genomic_DNA"/>
</dbReference>